<evidence type="ECO:0008006" key="4">
    <source>
        <dbReference type="Google" id="ProtNLM"/>
    </source>
</evidence>
<protein>
    <recommendedName>
        <fullName evidence="4">TIGR03016 family PEP-CTERM system-associated outer membrane protein</fullName>
    </recommendedName>
</protein>
<dbReference type="RefSeq" id="WP_217287487.1">
    <property type="nucleotide sequence ID" value="NZ_CP077683.1"/>
</dbReference>
<sequence length="565" mass="60975">MNVRFLLPCFVICLALPRLCSAARNVAVIQQPSLLMFGDVKQAVGVTYVANERVTDTTKTSGQSLSERYSLGTSLAIFDPNLMLFDISVGGSYQNELGGRGASALDAQYNIVGTGLADSRTPFGVTASRTTTFIANGYTPSHTVTSTNTSVYGRLMHDIMPLQISYGHGTTSSSGLDVDYNSTSDSMALSGKYDVDWSSTTFGLGFTSDHSGNRDSRAYRFTLNNSSSLDPKKTYLLNSLLTINDTRPVDIPNRTINWSESLSAHLGKALTASLALELSDSSTADFEGNRQSQTTRSIAGTLSHQLFQSLSTIVSGDVSDSSAYGGETFSYGGGISLAYNKVLPANSKLGLTFGYNTRITDQKILLSEVAVPDEPHTVAQLGEHIPLSTIGTISRVVSVRSLNPDTTYIENVDYRVNLAERSIEILNIAPLTNILVSYAVAVNPDINYQSTGYTNGFIISLLGNLYTISGNMSVHRETQLDGAVTVPLSKSTNYNLRGDANFGKLKCGAEYSYSDNVSHSYSKVRTYANYNTYLTTTDSFGVSMSDDYFMYPTGGYRGGGMTRTP</sequence>
<evidence type="ECO:0000313" key="3">
    <source>
        <dbReference type="Proteomes" id="UP000683559"/>
    </source>
</evidence>
<feature type="chain" id="PRO_5045580933" description="TIGR03016 family PEP-CTERM system-associated outer membrane protein" evidence="1">
    <location>
        <begin position="23"/>
        <end position="565"/>
    </location>
</feature>
<accession>A0ABX8LKY7</accession>
<organism evidence="2 3">
    <name type="scientific">Geomonas subterranea</name>
    <dbReference type="NCBI Taxonomy" id="2847989"/>
    <lineage>
        <taxon>Bacteria</taxon>
        <taxon>Pseudomonadati</taxon>
        <taxon>Thermodesulfobacteriota</taxon>
        <taxon>Desulfuromonadia</taxon>
        <taxon>Geobacterales</taxon>
        <taxon>Geobacteraceae</taxon>
        <taxon>Geomonas</taxon>
    </lineage>
</organism>
<name>A0ABX8LKY7_9BACT</name>
<dbReference type="EMBL" id="CP077683">
    <property type="protein sequence ID" value="QXE90893.1"/>
    <property type="molecule type" value="Genomic_DNA"/>
</dbReference>
<proteinExistence type="predicted"/>
<keyword evidence="3" id="KW-1185">Reference proteome</keyword>
<feature type="signal peptide" evidence="1">
    <location>
        <begin position="1"/>
        <end position="22"/>
    </location>
</feature>
<gene>
    <name evidence="2" type="ORF">KP001_21380</name>
</gene>
<evidence type="ECO:0000313" key="2">
    <source>
        <dbReference type="EMBL" id="QXE90893.1"/>
    </source>
</evidence>
<dbReference type="Proteomes" id="UP000683559">
    <property type="component" value="Chromosome"/>
</dbReference>
<reference evidence="2 3" key="1">
    <citation type="submission" date="2021-06" db="EMBL/GenBank/DDBJ databases">
        <title>Gemonas diversity in paddy soil.</title>
        <authorList>
            <person name="Liu G."/>
        </authorList>
    </citation>
    <scope>NUCLEOTIDE SEQUENCE [LARGE SCALE GENOMIC DNA]</scope>
    <source>
        <strain evidence="2 3">RG2</strain>
    </source>
</reference>
<evidence type="ECO:0000256" key="1">
    <source>
        <dbReference type="SAM" id="SignalP"/>
    </source>
</evidence>
<keyword evidence="1" id="KW-0732">Signal</keyword>